<dbReference type="PROSITE" id="PS50126">
    <property type="entry name" value="S1"/>
    <property type="match status" value="1"/>
</dbReference>
<dbReference type="FunFam" id="3.30.420.140:FF:000001">
    <property type="entry name" value="RNA-binding transcriptional accessory protein"/>
    <property type="match status" value="1"/>
</dbReference>
<dbReference type="InterPro" id="IPR018974">
    <property type="entry name" value="Tex-like_N"/>
</dbReference>
<dbReference type="SMART" id="SM00316">
    <property type="entry name" value="S1"/>
    <property type="match status" value="1"/>
</dbReference>
<proteinExistence type="predicted"/>
<dbReference type="FunFam" id="1.10.10.650:FF:000001">
    <property type="entry name" value="S1 RNA-binding domain 1"/>
    <property type="match status" value="1"/>
</dbReference>
<dbReference type="EMBL" id="ADZX01000009">
    <property type="protein sequence ID" value="EFK97816.1"/>
    <property type="molecule type" value="Genomic_DNA"/>
</dbReference>
<dbReference type="Pfam" id="PF22706">
    <property type="entry name" value="Tex_central_region"/>
    <property type="match status" value="1"/>
</dbReference>
<feature type="domain" description="S1 motif" evidence="1">
    <location>
        <begin position="644"/>
        <end position="713"/>
    </location>
</feature>
<sequence>MDIVNLLAFELKVTPSQAAGCIALLGEGATVPFIARYRKERTGNLNEEQIRLIEHKYAYFQELESRKNTIIESLRSQDKLSAELEKKILSVTDRTGLEDLYLPYRPKRSTRGTKAKEAGLEPFARRLLEPFETSFKIEELACQFLNPEKGLASADKVISGASDILAEEISENPGYRKWLRDLSLSDGLIVSGVRKDFKNAKTKFEMYYDFQEPVKTLPSHRYLAMLRGENEKVLSLHLKVPDAEVLRQLEAAFIKFPKSPAASILKACLKDAFERLLLPATETEVRKILYEKSEDEAFSVFADNLKTLLLSPPAGQKPVLALDPGFRTGCKVAALDSTGKFLEYQAIFPNEPHNKKPEAKNIVLRMIRQYGIKLVAVGNGTASRETEGFIRSVISEISAETRPLCVIVSEAGASVYSASPCAIKEFPGQDVTVRGSISIGRRLQDPLSELVKIDPKSIGVGQYQHDLNQTKLKARLEEVVESCVNKVGVNVNLGSEELLKYVSGLNQKTAKNIVAYRNENGQFRSRNNLKKVPGLGDKTFEQAAGFLRIPNAENPLDNSAVHPERYSFVGKMAAELKTTIKNLIGNTELIRSIDKDLFVTEDIGLTTLNDIINELGKPGLDPREAFHYASFSENITEISHLKEGMVLEGTVTNITNFGAFVDLGVHQDGLVHISELADTFVKDPFAVVKAGQIVKVSVLKVDTEQKRISLSMKKEKTRPALQK</sequence>
<dbReference type="InterPro" id="IPR044146">
    <property type="entry name" value="S1_Tex"/>
</dbReference>
<dbReference type="FunFam" id="1.10.150.310:FF:000001">
    <property type="entry name" value="RNA-binding transcriptional accessory protein"/>
    <property type="match status" value="1"/>
</dbReference>
<dbReference type="InterPro" id="IPR023319">
    <property type="entry name" value="Tex-like_HTH_dom_sf"/>
</dbReference>
<dbReference type="InterPro" id="IPR032639">
    <property type="entry name" value="Tex_YqgF"/>
</dbReference>
<dbReference type="PANTHER" id="PTHR10724">
    <property type="entry name" value="30S RIBOSOMAL PROTEIN S1"/>
    <property type="match status" value="1"/>
</dbReference>
<dbReference type="InterPro" id="IPR012337">
    <property type="entry name" value="RNaseH-like_sf"/>
</dbReference>
<dbReference type="Gene3D" id="1.10.150.310">
    <property type="entry name" value="Tex RuvX-like domain-like"/>
    <property type="match status" value="1"/>
</dbReference>
<dbReference type="Pfam" id="PF09371">
    <property type="entry name" value="Tex_N"/>
    <property type="match status" value="1"/>
</dbReference>
<dbReference type="InterPro" id="IPR023323">
    <property type="entry name" value="Tex-like_dom_sf"/>
</dbReference>
<dbReference type="InterPro" id="IPR006641">
    <property type="entry name" value="YqgF/RNaseH-like_dom"/>
</dbReference>
<dbReference type="InterPro" id="IPR055179">
    <property type="entry name" value="Tex-like_central_region"/>
</dbReference>
<dbReference type="SMART" id="SM00732">
    <property type="entry name" value="YqgFc"/>
    <property type="match status" value="1"/>
</dbReference>
<dbReference type="InterPro" id="IPR010994">
    <property type="entry name" value="RuvA_2-like"/>
</dbReference>
<dbReference type="PANTHER" id="PTHR10724:SF10">
    <property type="entry name" value="S1 RNA-BINDING DOMAIN-CONTAINING PROTEIN 1"/>
    <property type="match status" value="1"/>
</dbReference>
<dbReference type="InterPro" id="IPR003029">
    <property type="entry name" value="S1_domain"/>
</dbReference>
<dbReference type="Pfam" id="PF12836">
    <property type="entry name" value="HHH_3"/>
    <property type="match status" value="1"/>
</dbReference>
<dbReference type="GO" id="GO:0003735">
    <property type="term" value="F:structural constituent of ribosome"/>
    <property type="evidence" value="ECO:0007669"/>
    <property type="project" value="TreeGrafter"/>
</dbReference>
<protein>
    <submittedName>
        <fullName evidence="2">RNA binding S1 domain protein</fullName>
    </submittedName>
</protein>
<organism evidence="2">
    <name type="scientific">sediment metagenome</name>
    <dbReference type="NCBI Taxonomy" id="749907"/>
    <lineage>
        <taxon>unclassified sequences</taxon>
        <taxon>metagenomes</taxon>
        <taxon>ecological metagenomes</taxon>
    </lineage>
</organism>
<dbReference type="SUPFAM" id="SSF158832">
    <property type="entry name" value="Tex N-terminal region-like"/>
    <property type="match status" value="1"/>
</dbReference>
<evidence type="ECO:0000259" key="1">
    <source>
        <dbReference type="PROSITE" id="PS50126"/>
    </source>
</evidence>
<dbReference type="GO" id="GO:0006139">
    <property type="term" value="P:nucleobase-containing compound metabolic process"/>
    <property type="evidence" value="ECO:0007669"/>
    <property type="project" value="InterPro"/>
</dbReference>
<dbReference type="SUPFAM" id="SSF47781">
    <property type="entry name" value="RuvA domain 2-like"/>
    <property type="match status" value="2"/>
</dbReference>
<dbReference type="CDD" id="cd05685">
    <property type="entry name" value="S1_Tex"/>
    <property type="match status" value="1"/>
</dbReference>
<accession>D9PF22</accession>
<dbReference type="Gene3D" id="1.10.3500.10">
    <property type="entry name" value="Tex N-terminal region-like"/>
    <property type="match status" value="1"/>
</dbReference>
<dbReference type="AlphaFoldDB" id="D9PF22"/>
<reference evidence="2" key="1">
    <citation type="submission" date="2010-07" db="EMBL/GenBank/DDBJ databases">
        <authorList>
            <consortium name="CONSOLIDER consortium CSD2007-00005"/>
            <person name="Guazzaroni M.-E."/>
            <person name="Richter M."/>
            <person name="Garcia-Salamanca A."/>
            <person name="Yarza P."/>
            <person name="Ferrer M."/>
        </authorList>
    </citation>
    <scope>NUCLEOTIDE SEQUENCE</scope>
</reference>
<dbReference type="InterPro" id="IPR012340">
    <property type="entry name" value="NA-bd_OB-fold"/>
</dbReference>
<dbReference type="Pfam" id="PF17674">
    <property type="entry name" value="HHH_9"/>
    <property type="match status" value="1"/>
</dbReference>
<dbReference type="GO" id="GO:0003729">
    <property type="term" value="F:mRNA binding"/>
    <property type="evidence" value="ECO:0007669"/>
    <property type="project" value="UniProtKB-ARBA"/>
</dbReference>
<dbReference type="Gene3D" id="3.30.420.140">
    <property type="entry name" value="YqgF/RNase H-like domain"/>
    <property type="match status" value="1"/>
</dbReference>
<dbReference type="Gene3D" id="1.10.10.650">
    <property type="entry name" value="RuvA domain 2-like"/>
    <property type="match status" value="1"/>
</dbReference>
<dbReference type="GO" id="GO:0006412">
    <property type="term" value="P:translation"/>
    <property type="evidence" value="ECO:0007669"/>
    <property type="project" value="TreeGrafter"/>
</dbReference>
<comment type="caution">
    <text evidence="2">The sequence shown here is derived from an EMBL/GenBank/DDBJ whole genome shotgun (WGS) entry which is preliminary data.</text>
</comment>
<gene>
    <name evidence="2" type="ORF">LDC_0100</name>
</gene>
<dbReference type="SUPFAM" id="SSF50249">
    <property type="entry name" value="Nucleic acid-binding proteins"/>
    <property type="match status" value="1"/>
</dbReference>
<name>D9PF22_9ZZZZ</name>
<dbReference type="Pfam" id="PF16921">
    <property type="entry name" value="Tex_YqgF"/>
    <property type="match status" value="1"/>
</dbReference>
<dbReference type="GO" id="GO:0005737">
    <property type="term" value="C:cytoplasm"/>
    <property type="evidence" value="ECO:0007669"/>
    <property type="project" value="UniProtKB-ARBA"/>
</dbReference>
<dbReference type="InterPro" id="IPR050437">
    <property type="entry name" value="Ribos_protein_bS1-like"/>
</dbReference>
<dbReference type="Gene3D" id="2.40.50.140">
    <property type="entry name" value="Nucleic acid-binding proteins"/>
    <property type="match status" value="1"/>
</dbReference>
<evidence type="ECO:0000313" key="2">
    <source>
        <dbReference type="EMBL" id="EFK97816.1"/>
    </source>
</evidence>
<dbReference type="SUPFAM" id="SSF53098">
    <property type="entry name" value="Ribonuclease H-like"/>
    <property type="match status" value="1"/>
</dbReference>
<dbReference type="InterPro" id="IPR041692">
    <property type="entry name" value="HHH_9"/>
</dbReference>
<reference evidence="2" key="2">
    <citation type="journal article" date="2011" name="Microb. Ecol.">
        <title>Taxonomic and Functional Metagenomic Profiling of the Microbial Community in the Anoxic Sediment of a Sub-saline Shallow Lake (Laguna de Carrizo, Central Spain).</title>
        <authorList>
            <person name="Ferrer M."/>
            <person name="Guazzaroni M.E."/>
            <person name="Richter M."/>
            <person name="Garcia-Salamanca A."/>
            <person name="Yarza P."/>
            <person name="Suarez-Suarez A."/>
            <person name="Solano J."/>
            <person name="Alcaide M."/>
            <person name="van Dillewijn P."/>
            <person name="Molina-Henares M.A."/>
            <person name="Lopez-Cortes N."/>
            <person name="Al-Ramahi Y."/>
            <person name="Guerrero C."/>
            <person name="Acosta A."/>
            <person name="de Eugenio L.I."/>
            <person name="Martinez V."/>
            <person name="Marques S."/>
            <person name="Rojo F."/>
            <person name="Santero E."/>
            <person name="Genilloud O."/>
            <person name="Perez-Perez J."/>
            <person name="Rossello-Mora R."/>
            <person name="Ramos J.L."/>
        </authorList>
    </citation>
    <scope>NUCLEOTIDE SEQUENCE</scope>
</reference>
<dbReference type="Pfam" id="PF00575">
    <property type="entry name" value="S1"/>
    <property type="match status" value="1"/>
</dbReference>
<dbReference type="InterPro" id="IPR037027">
    <property type="entry name" value="YqgF/RNaseH-like_dom_sf"/>
</dbReference>
<dbReference type="FunFam" id="2.40.50.140:FF:000051">
    <property type="entry name" value="RNA-binding transcriptional accessory protein"/>
    <property type="match status" value="1"/>
</dbReference>